<dbReference type="CDD" id="cd06089">
    <property type="entry name" value="KOW_RPL26"/>
    <property type="match status" value="1"/>
</dbReference>
<keyword evidence="8" id="KW-0934">Plastid</keyword>
<proteinExistence type="inferred from homology"/>
<dbReference type="InterPro" id="IPR057264">
    <property type="entry name" value="Ribosomal_uL24_C"/>
</dbReference>
<dbReference type="AlphaFoldDB" id="A0A1C9CBE3"/>
<gene>
    <name evidence="8" type="primary">rpl24</name>
    <name evidence="8" type="ORF">Ahnf_194</name>
</gene>
<dbReference type="NCBIfam" id="TIGR01079">
    <property type="entry name" value="rplX_bact"/>
    <property type="match status" value="1"/>
</dbReference>
<sequence length="120" mass="13554">MKQVGKKNIKYKIHVRKGDIIKVISGSYKGKISVILQVFPKIGQVLVKDINMKTKHSRPKQEGDTGKIIRFESPIHSSNVMLYSTNNKIASRYSVSLNKSNVKQKVLKKTGEIIKSTNNE</sequence>
<dbReference type="InterPro" id="IPR014722">
    <property type="entry name" value="Rib_uL2_dom2"/>
</dbReference>
<comment type="function">
    <text evidence="1">One of two assembly initiator proteins, it binds directly to the 5'-end of the 23S rRNA, where it nucleates assembly of the 50S subunit.</text>
</comment>
<dbReference type="RefSeq" id="YP_009293991.1">
    <property type="nucleotide sequence ID" value="NC_031145.1"/>
</dbReference>
<dbReference type="GO" id="GO:0006412">
    <property type="term" value="P:translation"/>
    <property type="evidence" value="ECO:0007669"/>
    <property type="project" value="InterPro"/>
</dbReference>
<dbReference type="SMART" id="SM00739">
    <property type="entry name" value="KOW"/>
    <property type="match status" value="1"/>
</dbReference>
<evidence type="ECO:0000313" key="8">
    <source>
        <dbReference type="EMBL" id="AOM65679.1"/>
    </source>
</evidence>
<keyword evidence="3 8" id="KW-0689">Ribosomal protein</keyword>
<dbReference type="SUPFAM" id="SSF50104">
    <property type="entry name" value="Translation proteins SH3-like domain"/>
    <property type="match status" value="1"/>
</dbReference>
<evidence type="ECO:0000256" key="5">
    <source>
        <dbReference type="ARBA" id="ARBA00035282"/>
    </source>
</evidence>
<dbReference type="GO" id="GO:0003735">
    <property type="term" value="F:structural constituent of ribosome"/>
    <property type="evidence" value="ECO:0007669"/>
    <property type="project" value="InterPro"/>
</dbReference>
<dbReference type="EMBL" id="KX284715">
    <property type="protein sequence ID" value="AOM65679.1"/>
    <property type="molecule type" value="Genomic_DNA"/>
</dbReference>
<dbReference type="Pfam" id="PF17136">
    <property type="entry name" value="ribosomal_L24"/>
    <property type="match status" value="1"/>
</dbReference>
<dbReference type="GO" id="GO:0005840">
    <property type="term" value="C:ribosome"/>
    <property type="evidence" value="ECO:0007669"/>
    <property type="project" value="UniProtKB-KW"/>
</dbReference>
<evidence type="ECO:0000259" key="7">
    <source>
        <dbReference type="SMART" id="SM00739"/>
    </source>
</evidence>
<comment type="similarity">
    <text evidence="2">Belongs to the universal ribosomal protein uL24 family.</text>
</comment>
<geneLocation type="plastid" evidence="8"/>
<organism evidence="8">
    <name type="scientific">Ahnfeltia plicata</name>
    <dbReference type="NCBI Taxonomy" id="28023"/>
    <lineage>
        <taxon>Eukaryota</taxon>
        <taxon>Rhodophyta</taxon>
        <taxon>Florideophyceae</taxon>
        <taxon>Ahnfeltiophycidae</taxon>
        <taxon>Ahnfeltiales</taxon>
        <taxon>Ahnfeltiaceae</taxon>
        <taxon>Ahnfeltia</taxon>
    </lineage>
</organism>
<evidence type="ECO:0000256" key="2">
    <source>
        <dbReference type="ARBA" id="ARBA00010618"/>
    </source>
</evidence>
<dbReference type="Gene3D" id="2.30.30.30">
    <property type="match status" value="1"/>
</dbReference>
<dbReference type="GO" id="GO:0003723">
    <property type="term" value="F:RNA binding"/>
    <property type="evidence" value="ECO:0007669"/>
    <property type="project" value="InterPro"/>
</dbReference>
<dbReference type="PANTHER" id="PTHR12903">
    <property type="entry name" value="MITOCHONDRIAL RIBOSOMAL PROTEIN L24"/>
    <property type="match status" value="1"/>
</dbReference>
<dbReference type="GeneID" id="29069859"/>
<evidence type="ECO:0000256" key="6">
    <source>
        <dbReference type="ARBA" id="ARBA00035361"/>
    </source>
</evidence>
<dbReference type="InterPro" id="IPR003256">
    <property type="entry name" value="Ribosomal_uL24"/>
</dbReference>
<dbReference type="GO" id="GO:1990904">
    <property type="term" value="C:ribonucleoprotein complex"/>
    <property type="evidence" value="ECO:0007669"/>
    <property type="project" value="UniProtKB-KW"/>
</dbReference>
<dbReference type="HAMAP" id="MF_01326_B">
    <property type="entry name" value="Ribosomal_uL24_B"/>
    <property type="match status" value="1"/>
</dbReference>
<reference evidence="8" key="1">
    <citation type="journal article" date="2016" name="BMC Biol.">
        <title>Parallel evolution of highly conserved plastid genome architecture in red seaweeds and seed plants.</title>
        <authorList>
            <person name="Lee J."/>
            <person name="Cho C.H."/>
            <person name="Park S.I."/>
            <person name="Choi J.W."/>
            <person name="Song H.S."/>
            <person name="West J.A."/>
            <person name="Bhattacharya D."/>
            <person name="Yoon H.S."/>
        </authorList>
    </citation>
    <scope>NUCLEOTIDE SEQUENCE</scope>
</reference>
<evidence type="ECO:0000256" key="4">
    <source>
        <dbReference type="ARBA" id="ARBA00023274"/>
    </source>
</evidence>
<name>A0A1C9CBE3_9FLOR</name>
<dbReference type="InterPro" id="IPR005824">
    <property type="entry name" value="KOW"/>
</dbReference>
<dbReference type="InterPro" id="IPR008991">
    <property type="entry name" value="Translation_prot_SH3-like_sf"/>
</dbReference>
<evidence type="ECO:0000256" key="1">
    <source>
        <dbReference type="ARBA" id="ARBA00004072"/>
    </source>
</evidence>
<dbReference type="InterPro" id="IPR041988">
    <property type="entry name" value="Ribosomal_uL24_KOW"/>
</dbReference>
<evidence type="ECO:0000256" key="3">
    <source>
        <dbReference type="ARBA" id="ARBA00022980"/>
    </source>
</evidence>
<accession>A0A1C9CBE3</accession>
<protein>
    <recommendedName>
        <fullName evidence="5">Large ribosomal subunit protein uL24c</fullName>
    </recommendedName>
    <alternativeName>
        <fullName evidence="6">50S ribosomal protein L24, chloroplastic</fullName>
    </alternativeName>
</protein>
<feature type="domain" description="KOW" evidence="7">
    <location>
        <begin position="14"/>
        <end position="41"/>
    </location>
</feature>
<keyword evidence="4" id="KW-0687">Ribonucleoprotein</keyword>
<dbReference type="Pfam" id="PF00467">
    <property type="entry name" value="KOW"/>
    <property type="match status" value="1"/>
</dbReference>